<keyword evidence="7" id="KW-0732">Signal</keyword>
<keyword evidence="14" id="KW-0449">Lipoprotein</keyword>
<dbReference type="InterPro" id="IPR019554">
    <property type="entry name" value="Soluble_ligand-bd"/>
</dbReference>
<keyword evidence="9" id="KW-0406">Ion transport</keyword>
<evidence type="ECO:0000256" key="7">
    <source>
        <dbReference type="ARBA" id="ARBA00022729"/>
    </source>
</evidence>
<dbReference type="Gene3D" id="3.30.1950.10">
    <property type="entry name" value="wza like domain"/>
    <property type="match status" value="1"/>
</dbReference>
<evidence type="ECO:0000313" key="19">
    <source>
        <dbReference type="Proteomes" id="UP000322726"/>
    </source>
</evidence>
<gene>
    <name evidence="18" type="ORF">APAC_0716</name>
</gene>
<evidence type="ECO:0000256" key="2">
    <source>
        <dbReference type="ARBA" id="ARBA00009450"/>
    </source>
</evidence>
<keyword evidence="5" id="KW-0762">Sugar transport</keyword>
<dbReference type="Pfam" id="PF22461">
    <property type="entry name" value="SLBB_2"/>
    <property type="match status" value="1"/>
</dbReference>
<comment type="subcellular location">
    <subcellularLocation>
        <location evidence="1">Cell outer membrane</location>
        <topology evidence="1">Multi-pass membrane protein</topology>
    </subcellularLocation>
</comment>
<keyword evidence="10" id="KW-0626">Porin</keyword>
<evidence type="ECO:0000256" key="11">
    <source>
        <dbReference type="ARBA" id="ARBA00023136"/>
    </source>
</evidence>
<dbReference type="RefSeq" id="WP_130232819.1">
    <property type="nucleotide sequence ID" value="NZ_BMEF01000004.1"/>
</dbReference>
<evidence type="ECO:0000313" key="18">
    <source>
        <dbReference type="EMBL" id="QEP33860.1"/>
    </source>
</evidence>
<evidence type="ECO:0000256" key="4">
    <source>
        <dbReference type="ARBA" id="ARBA00022452"/>
    </source>
</evidence>
<comment type="similarity">
    <text evidence="2">Belongs to the BexD/CtrA/VexA family.</text>
</comment>
<dbReference type="InterPro" id="IPR054765">
    <property type="entry name" value="SLBB_dom"/>
</dbReference>
<evidence type="ECO:0000259" key="15">
    <source>
        <dbReference type="Pfam" id="PF02563"/>
    </source>
</evidence>
<evidence type="ECO:0000256" key="5">
    <source>
        <dbReference type="ARBA" id="ARBA00022597"/>
    </source>
</evidence>
<keyword evidence="11" id="KW-0472">Membrane</keyword>
<dbReference type="GO" id="GO:0015159">
    <property type="term" value="F:polysaccharide transmembrane transporter activity"/>
    <property type="evidence" value="ECO:0007669"/>
    <property type="project" value="InterPro"/>
</dbReference>
<dbReference type="AlphaFoldDB" id="A0A5C2H4E4"/>
<dbReference type="OrthoDB" id="9815244at2"/>
<dbReference type="KEGG" id="apai:APAC_0716"/>
<name>A0A5C2H4E4_9BACT</name>
<keyword evidence="19" id="KW-1185">Reference proteome</keyword>
<keyword evidence="4" id="KW-1134">Transmembrane beta strand</keyword>
<dbReference type="GO" id="GO:0015288">
    <property type="term" value="F:porin activity"/>
    <property type="evidence" value="ECO:0007669"/>
    <property type="project" value="UniProtKB-KW"/>
</dbReference>
<evidence type="ECO:0000256" key="9">
    <source>
        <dbReference type="ARBA" id="ARBA00023065"/>
    </source>
</evidence>
<reference evidence="18 19" key="3">
    <citation type="submission" date="2019-09" db="EMBL/GenBank/DDBJ databases">
        <title>Taxonomic note: a critical rebuttal of the proposed division of the genus Arcobacter into six genera, emended descriptions of Arcobacter anaerophilus and the genus Arcobacter, and an assessment of genus-level boundaries for Epsilonproteobacteria using in silico genomic comparator tools.</title>
        <authorList>
            <person name="On S.L.W."/>
            <person name="Miller W.G."/>
            <person name="Biggs P."/>
            <person name="Cornelius A."/>
            <person name="Vandamme P."/>
        </authorList>
    </citation>
    <scope>NUCLEOTIDE SEQUENCE [LARGE SCALE GENOMIC DNA]</scope>
    <source>
        <strain evidence="18 19">LMG 26638</strain>
    </source>
</reference>
<dbReference type="Gene3D" id="3.10.560.10">
    <property type="entry name" value="Outer membrane lipoprotein wza domain like"/>
    <property type="match status" value="5"/>
</dbReference>
<feature type="domain" description="Soluble ligand binding" evidence="16">
    <location>
        <begin position="758"/>
        <end position="804"/>
    </location>
</feature>
<proteinExistence type="inferred from homology"/>
<dbReference type="GO" id="GO:0006811">
    <property type="term" value="P:monoatomic ion transport"/>
    <property type="evidence" value="ECO:0007669"/>
    <property type="project" value="UniProtKB-KW"/>
</dbReference>
<feature type="domain" description="SLBB" evidence="17">
    <location>
        <begin position="173"/>
        <end position="250"/>
    </location>
</feature>
<dbReference type="Pfam" id="PF02563">
    <property type="entry name" value="Poly_export"/>
    <property type="match status" value="1"/>
</dbReference>
<dbReference type="Pfam" id="PF10531">
    <property type="entry name" value="SLBB"/>
    <property type="match status" value="4"/>
</dbReference>
<keyword evidence="8" id="KW-0625">Polysaccharide transport</keyword>
<evidence type="ECO:0000256" key="1">
    <source>
        <dbReference type="ARBA" id="ARBA00004571"/>
    </source>
</evidence>
<dbReference type="GO" id="GO:0009279">
    <property type="term" value="C:cell outer membrane"/>
    <property type="evidence" value="ECO:0007669"/>
    <property type="project" value="UniProtKB-SubCell"/>
</dbReference>
<feature type="domain" description="Polysaccharide export protein N-terminal" evidence="15">
    <location>
        <begin position="91"/>
        <end position="165"/>
    </location>
</feature>
<evidence type="ECO:0000256" key="3">
    <source>
        <dbReference type="ARBA" id="ARBA00022448"/>
    </source>
</evidence>
<sequence>MRYLLVVCLLFINLFAIQLSPEQIMMAKQAGISQSQIDSAIVQKEQASEQSVAKEQVVQNDLVSTTTKVQLQRFGSQFFNNKNKINPYSMPTPSNYILNYEDKLNIVIYGATNENFKLSINNNGNVTIPLVGELKLIGKTFEEAKTLIEEEVKKAYPNSTNILVDISEFTSIQVTISGLVNAPGLYNLTSFSTIKDAILNSGGILPSGSYRNISLKRDGKVIKNFDLYELIRYGKNSSDMTLKNGDIIVVNPVSKQVSIKGFINNPAIYELRSYESYKNLINFTTGFKAKANTKAIKLKRYENNSIKVLSLNKEELYKLKPKNGDEIVVSQLSAQNANLVTIVGNVFLEGEVQLPKDKKITTLFKDLLDTHGQNGFFKKDTRYEFSMVEDIKGKVKSFSLKDVLDSKLDFSLSAGDTIKVFKKDEFQQKPYIFASGMIVSDEKRKYDFIDGLKAKDLFSIVNFKTETIIDDKRKAIYPDKSKIQINRVENNQKVTHLVDISTNGNFAIKKYDEIVFFDFESTNDISKATIKGEIFIPGTYNITKNTTIKDLVNLAGGFTKKSLLSRAELARYETKGDERIRTIIPIDLNKAFDLNLQIFPDDEWTIFTIKNWNEKKYIDIKGEVRFPGRYSIAEGEKLSSVLARAGGFTKHAFVEGSVFTREEVKQLQQRRLDDSLDRLRTKALQISSSANEAGESLQSKQNMVSTVAQLEKEASRNKPIGRISLNLYLDLQRFQNSPFDLTLKDQDSLYIPSINDTISVVGEVLNQNTFVYEKDLDAKDYLAKAGGITELADEEYIYIVKANGEAKRVKTDYFWGNSNDVFKGDTIVVPMMLDPVSDISFAKDVSSIVYQLAVTAASLKTVGGL</sequence>
<evidence type="ECO:0000256" key="12">
    <source>
        <dbReference type="ARBA" id="ARBA00023139"/>
    </source>
</evidence>
<dbReference type="PANTHER" id="PTHR33619">
    <property type="entry name" value="POLYSACCHARIDE EXPORT PROTEIN GFCE-RELATED"/>
    <property type="match status" value="1"/>
</dbReference>
<feature type="domain" description="Soluble ligand binding" evidence="16">
    <location>
        <begin position="528"/>
        <end position="578"/>
    </location>
</feature>
<dbReference type="GO" id="GO:0046930">
    <property type="term" value="C:pore complex"/>
    <property type="evidence" value="ECO:0007669"/>
    <property type="project" value="UniProtKB-KW"/>
</dbReference>
<keyword evidence="13" id="KW-0998">Cell outer membrane</keyword>
<organism evidence="18 19">
    <name type="scientific">Malaciobacter pacificus</name>
    <dbReference type="NCBI Taxonomy" id="1080223"/>
    <lineage>
        <taxon>Bacteria</taxon>
        <taxon>Pseudomonadati</taxon>
        <taxon>Campylobacterota</taxon>
        <taxon>Epsilonproteobacteria</taxon>
        <taxon>Campylobacterales</taxon>
        <taxon>Arcobacteraceae</taxon>
        <taxon>Malaciobacter</taxon>
    </lineage>
</organism>
<evidence type="ECO:0000256" key="6">
    <source>
        <dbReference type="ARBA" id="ARBA00022692"/>
    </source>
</evidence>
<accession>A0A5C2H4E4</accession>
<reference evidence="19" key="1">
    <citation type="submission" date="2019-09" db="EMBL/GenBank/DDBJ databases">
        <title>Complete genome sequencing of four Arcobacter species reveals a diverse suite of mobile elements.</title>
        <authorList>
            <person name="On S.L.W."/>
            <person name="Miller W.G."/>
            <person name="Biggs P."/>
            <person name="Cornelius A."/>
            <person name="Vandamme P."/>
        </authorList>
    </citation>
    <scope>NUCLEOTIDE SEQUENCE [LARGE SCALE GENOMIC DNA]</scope>
    <source>
        <strain evidence="19">LMG 26638</strain>
    </source>
</reference>
<evidence type="ECO:0000256" key="10">
    <source>
        <dbReference type="ARBA" id="ARBA00023114"/>
    </source>
</evidence>
<evidence type="ECO:0000259" key="17">
    <source>
        <dbReference type="Pfam" id="PF22461"/>
    </source>
</evidence>
<evidence type="ECO:0000259" key="16">
    <source>
        <dbReference type="Pfam" id="PF10531"/>
    </source>
</evidence>
<dbReference type="Proteomes" id="UP000322726">
    <property type="component" value="Chromosome"/>
</dbReference>
<evidence type="ECO:0000256" key="8">
    <source>
        <dbReference type="ARBA" id="ARBA00023047"/>
    </source>
</evidence>
<evidence type="ECO:0000256" key="13">
    <source>
        <dbReference type="ARBA" id="ARBA00023237"/>
    </source>
</evidence>
<dbReference type="InterPro" id="IPR049712">
    <property type="entry name" value="Poly_export"/>
</dbReference>
<feature type="domain" description="Soluble ligand binding" evidence="16">
    <location>
        <begin position="618"/>
        <end position="652"/>
    </location>
</feature>
<feature type="domain" description="Soluble ligand binding" evidence="16">
    <location>
        <begin position="257"/>
        <end position="301"/>
    </location>
</feature>
<protein>
    <submittedName>
        <fullName evidence="18">Uncharacterized protein</fullName>
    </submittedName>
</protein>
<keyword evidence="12" id="KW-0564">Palmitate</keyword>
<dbReference type="PANTHER" id="PTHR33619:SF3">
    <property type="entry name" value="POLYSACCHARIDE EXPORT PROTEIN GFCE-RELATED"/>
    <property type="match status" value="1"/>
</dbReference>
<reference evidence="18 19" key="2">
    <citation type="submission" date="2019-09" db="EMBL/GenBank/DDBJ databases">
        <title>Complete genome sequencing of four Arcobacter species reveals a diverse suite of mobile elements.</title>
        <authorList>
            <person name="Miller W.G."/>
            <person name="Yee E."/>
            <person name="Bono J.L."/>
        </authorList>
    </citation>
    <scope>NUCLEOTIDE SEQUENCE [LARGE SCALE GENOMIC DNA]</scope>
    <source>
        <strain evidence="18 19">LMG 26638</strain>
    </source>
</reference>
<dbReference type="InterPro" id="IPR003715">
    <property type="entry name" value="Poly_export_N"/>
</dbReference>
<keyword evidence="3" id="KW-0813">Transport</keyword>
<dbReference type="EMBL" id="CP035928">
    <property type="protein sequence ID" value="QEP33860.1"/>
    <property type="molecule type" value="Genomic_DNA"/>
</dbReference>
<evidence type="ECO:0000256" key="14">
    <source>
        <dbReference type="ARBA" id="ARBA00023288"/>
    </source>
</evidence>
<keyword evidence="6" id="KW-0812">Transmembrane</keyword>